<comment type="caution">
    <text evidence="16">The sequence shown here is derived from an EMBL/GenBank/DDBJ whole genome shotgun (WGS) entry which is preliminary data.</text>
</comment>
<evidence type="ECO:0000256" key="4">
    <source>
        <dbReference type="ARBA" id="ARBA00022496"/>
    </source>
</evidence>
<keyword evidence="5 11" id="KW-0812">Transmembrane</keyword>
<dbReference type="GO" id="GO:0009279">
    <property type="term" value="C:cell outer membrane"/>
    <property type="evidence" value="ECO:0007669"/>
    <property type="project" value="UniProtKB-SubCell"/>
</dbReference>
<keyword evidence="10 11" id="KW-0998">Cell outer membrane</keyword>
<evidence type="ECO:0000256" key="2">
    <source>
        <dbReference type="ARBA" id="ARBA00022448"/>
    </source>
</evidence>
<evidence type="ECO:0000313" key="17">
    <source>
        <dbReference type="Proteomes" id="UP000440498"/>
    </source>
</evidence>
<keyword evidence="16" id="KW-0675">Receptor</keyword>
<keyword evidence="9 11" id="KW-0472">Membrane</keyword>
<dbReference type="InterPro" id="IPR036942">
    <property type="entry name" value="Beta-barrel_TonB_sf"/>
</dbReference>
<dbReference type="PANTHER" id="PTHR32552:SF81">
    <property type="entry name" value="TONB-DEPENDENT OUTER MEMBRANE RECEPTOR"/>
    <property type="match status" value="1"/>
</dbReference>
<reference evidence="16 17" key="1">
    <citation type="submission" date="2019-10" db="EMBL/GenBank/DDBJ databases">
        <title>Two novel species isolated from a subtropical stream in China.</title>
        <authorList>
            <person name="Lu H."/>
        </authorList>
    </citation>
    <scope>NUCLEOTIDE SEQUENCE [LARGE SCALE GENOMIC DNA]</scope>
    <source>
        <strain evidence="16 17">FT29W</strain>
    </source>
</reference>
<keyword evidence="8 12" id="KW-0798">TonB box</keyword>
<dbReference type="RefSeq" id="WP_152836367.1">
    <property type="nucleotide sequence ID" value="NZ_WHUG01000001.1"/>
</dbReference>
<dbReference type="InterPro" id="IPR039426">
    <property type="entry name" value="TonB-dep_rcpt-like"/>
</dbReference>
<comment type="subcellular location">
    <subcellularLocation>
        <location evidence="1 11">Cell outer membrane</location>
        <topology evidence="1 11">Multi-pass membrane protein</topology>
    </subcellularLocation>
</comment>
<gene>
    <name evidence="16" type="ORF">GEV02_02595</name>
</gene>
<evidence type="ECO:0000313" key="16">
    <source>
        <dbReference type="EMBL" id="MQA37027.1"/>
    </source>
</evidence>
<feature type="chain" id="PRO_5025401660" evidence="13">
    <location>
        <begin position="28"/>
        <end position="757"/>
    </location>
</feature>
<dbReference type="EMBL" id="WHUG01000001">
    <property type="protein sequence ID" value="MQA37027.1"/>
    <property type="molecule type" value="Genomic_DNA"/>
</dbReference>
<dbReference type="PANTHER" id="PTHR32552">
    <property type="entry name" value="FERRICHROME IRON RECEPTOR-RELATED"/>
    <property type="match status" value="1"/>
</dbReference>
<dbReference type="GO" id="GO:0006826">
    <property type="term" value="P:iron ion transport"/>
    <property type="evidence" value="ECO:0007669"/>
    <property type="project" value="UniProtKB-KW"/>
</dbReference>
<feature type="domain" description="TonB-dependent receptor-like beta-barrel" evidence="14">
    <location>
        <begin position="343"/>
        <end position="718"/>
    </location>
</feature>
<evidence type="ECO:0000256" key="13">
    <source>
        <dbReference type="SAM" id="SignalP"/>
    </source>
</evidence>
<keyword evidence="17" id="KW-1185">Reference proteome</keyword>
<evidence type="ECO:0000259" key="14">
    <source>
        <dbReference type="Pfam" id="PF00593"/>
    </source>
</evidence>
<keyword evidence="4" id="KW-0410">Iron transport</keyword>
<evidence type="ECO:0000256" key="5">
    <source>
        <dbReference type="ARBA" id="ARBA00022692"/>
    </source>
</evidence>
<dbReference type="SUPFAM" id="SSF56935">
    <property type="entry name" value="Porins"/>
    <property type="match status" value="1"/>
</dbReference>
<name>A0A6A7MV78_9BURK</name>
<dbReference type="PROSITE" id="PS52016">
    <property type="entry name" value="TONB_DEPENDENT_REC_3"/>
    <property type="match status" value="1"/>
</dbReference>
<dbReference type="Pfam" id="PF00593">
    <property type="entry name" value="TonB_dep_Rec_b-barrel"/>
    <property type="match status" value="1"/>
</dbReference>
<keyword evidence="6" id="KW-0408">Iron</keyword>
<dbReference type="Pfam" id="PF07715">
    <property type="entry name" value="Plug"/>
    <property type="match status" value="1"/>
</dbReference>
<dbReference type="InterPro" id="IPR000531">
    <property type="entry name" value="Beta-barrel_TonB"/>
</dbReference>
<accession>A0A6A7MV78</accession>
<evidence type="ECO:0000256" key="1">
    <source>
        <dbReference type="ARBA" id="ARBA00004571"/>
    </source>
</evidence>
<evidence type="ECO:0000256" key="7">
    <source>
        <dbReference type="ARBA" id="ARBA00023065"/>
    </source>
</evidence>
<dbReference type="InterPro" id="IPR012910">
    <property type="entry name" value="Plug_dom"/>
</dbReference>
<keyword evidence="13" id="KW-0732">Signal</keyword>
<organism evidence="16 17">
    <name type="scientific">Rugamonas aquatica</name>
    <dbReference type="NCBI Taxonomy" id="2743357"/>
    <lineage>
        <taxon>Bacteria</taxon>
        <taxon>Pseudomonadati</taxon>
        <taxon>Pseudomonadota</taxon>
        <taxon>Betaproteobacteria</taxon>
        <taxon>Burkholderiales</taxon>
        <taxon>Oxalobacteraceae</taxon>
        <taxon>Telluria group</taxon>
        <taxon>Rugamonas</taxon>
    </lineage>
</organism>
<feature type="domain" description="TonB-dependent receptor plug" evidence="15">
    <location>
        <begin position="48"/>
        <end position="161"/>
    </location>
</feature>
<evidence type="ECO:0000256" key="3">
    <source>
        <dbReference type="ARBA" id="ARBA00022452"/>
    </source>
</evidence>
<dbReference type="Proteomes" id="UP000440498">
    <property type="component" value="Unassembled WGS sequence"/>
</dbReference>
<protein>
    <submittedName>
        <fullName evidence="16">TonB-dependent receptor</fullName>
    </submittedName>
</protein>
<evidence type="ECO:0000256" key="10">
    <source>
        <dbReference type="ARBA" id="ARBA00023237"/>
    </source>
</evidence>
<keyword evidence="7" id="KW-0406">Ion transport</keyword>
<comment type="similarity">
    <text evidence="11 12">Belongs to the TonB-dependent receptor family.</text>
</comment>
<sequence>MRPPSIRTIPSTVALACGALGAAAAHAQVQSGPIEQVLVTAQKRSEALQSVPLSVTALDQRDLEHMGVEHVSDIARQTPGLTVVSSGPGQNILIIRGISSVAGTAGTVGYYLDDTPIAASSNAALLSLRGLIDPAIFDIARVEVLRGPQGTLYGSSSMGGTVKYVSTQPDLNRLGGKASAVLSHTQGGWNEEGNASINVPLGDGAAAVRVGVYYRNQDGYIDRYPVALNDILAIAPGGARLDNVNTERTKGARLALRLNLGAGLVANASLYYQHMLLGAPFQIDVPPGSLDRLIQTRLVAEPSVQNSTLSNLTIRKNFARYELVSSTSYYNRRVSVDEDASKVLYYFFSPTPQSSVYPGGMHGDYINREFTQEVRMVSDFSGPLQMIAGAYYHHVDAPLASEIPVPAGYNSKFGTDYGSFFKGARQATVRETAVFAEGSYQLAPAWIARLGVRAFRVSQGFAQQGDGLFNGGPSAITGSSRDHGYNPKLNLSWQATPDAMLYATASKGYRPGGPNNPAPAALCASEVAKLGLSPSALQTFSPDSLWNYEVGAKTQWLNRRLTVNGSVYSIDWSKVQQQIVLQCGFNITANFGSARSKGGELEASFQATPRLMLRATAGYVNATLNNDVPGTGAKQGDALLDVPRWSGSAAAEYNWNIGERHAAFGRLDATYTGGANSLYDRSSPFYRRAGFSQLNFKLGWQPAGKNPSWNATFFVDNLLDKIGQTGLPVAISADLPNTRRVAISRPRTIGLRLGKTF</sequence>
<evidence type="ECO:0000256" key="8">
    <source>
        <dbReference type="ARBA" id="ARBA00023077"/>
    </source>
</evidence>
<keyword evidence="2 11" id="KW-0813">Transport</keyword>
<evidence type="ECO:0000259" key="15">
    <source>
        <dbReference type="Pfam" id="PF07715"/>
    </source>
</evidence>
<evidence type="ECO:0000256" key="6">
    <source>
        <dbReference type="ARBA" id="ARBA00023004"/>
    </source>
</evidence>
<evidence type="ECO:0000256" key="9">
    <source>
        <dbReference type="ARBA" id="ARBA00023136"/>
    </source>
</evidence>
<evidence type="ECO:0000256" key="11">
    <source>
        <dbReference type="PROSITE-ProRule" id="PRU01360"/>
    </source>
</evidence>
<dbReference type="Gene3D" id="2.40.170.20">
    <property type="entry name" value="TonB-dependent receptor, beta-barrel domain"/>
    <property type="match status" value="1"/>
</dbReference>
<dbReference type="AlphaFoldDB" id="A0A6A7MV78"/>
<keyword evidence="3 11" id="KW-1134">Transmembrane beta strand</keyword>
<feature type="signal peptide" evidence="13">
    <location>
        <begin position="1"/>
        <end position="27"/>
    </location>
</feature>
<proteinExistence type="inferred from homology"/>
<evidence type="ECO:0000256" key="12">
    <source>
        <dbReference type="RuleBase" id="RU003357"/>
    </source>
</evidence>